<evidence type="ECO:0000256" key="9">
    <source>
        <dbReference type="ARBA" id="ARBA00022763"/>
    </source>
</evidence>
<dbReference type="Proteomes" id="UP000008743">
    <property type="component" value="Unassembled WGS sequence"/>
</dbReference>
<gene>
    <name evidence="19" type="ORF">CAOG_003231</name>
</gene>
<evidence type="ECO:0000256" key="8">
    <source>
        <dbReference type="ARBA" id="ARBA00022759"/>
    </source>
</evidence>
<dbReference type="GO" id="GO:0007095">
    <property type="term" value="P:mitotic G2 DNA damage checkpoint signaling"/>
    <property type="evidence" value="ECO:0007669"/>
    <property type="project" value="TreeGrafter"/>
</dbReference>
<keyword evidence="15 16" id="KW-0469">Meiosis</keyword>
<feature type="compositionally biased region" description="Low complexity" evidence="17">
    <location>
        <begin position="750"/>
        <end position="781"/>
    </location>
</feature>
<comment type="similarity">
    <text evidence="4 16">Belongs to the MRE11/RAD32 family.</text>
</comment>
<dbReference type="PhylomeDB" id="A0A0D2WNY0"/>
<dbReference type="SMART" id="SM01347">
    <property type="entry name" value="Mre11_DNA_bind"/>
    <property type="match status" value="1"/>
</dbReference>
<dbReference type="STRING" id="595528.A0A0D2WNY0"/>
<evidence type="ECO:0000256" key="10">
    <source>
        <dbReference type="ARBA" id="ARBA00022801"/>
    </source>
</evidence>
<dbReference type="GO" id="GO:0000723">
    <property type="term" value="P:telomere maintenance"/>
    <property type="evidence" value="ECO:0007669"/>
    <property type="project" value="TreeGrafter"/>
</dbReference>
<dbReference type="InParanoid" id="A0A0D2WNY0"/>
<keyword evidence="7" id="KW-0479">Metal-binding</keyword>
<keyword evidence="12 16" id="KW-0234">DNA repair</keyword>
<feature type="compositionally biased region" description="Basic and acidic residues" evidence="17">
    <location>
        <begin position="128"/>
        <end position="138"/>
    </location>
</feature>
<evidence type="ECO:0000256" key="16">
    <source>
        <dbReference type="RuleBase" id="RU003447"/>
    </source>
</evidence>
<dbReference type="Gene3D" id="3.60.21.10">
    <property type="match status" value="1"/>
</dbReference>
<keyword evidence="20" id="KW-1185">Reference proteome</keyword>
<evidence type="ECO:0000256" key="7">
    <source>
        <dbReference type="ARBA" id="ARBA00022723"/>
    </source>
</evidence>
<dbReference type="GO" id="GO:0000014">
    <property type="term" value="F:single-stranded DNA endodeoxyribonuclease activity"/>
    <property type="evidence" value="ECO:0007669"/>
    <property type="project" value="TreeGrafter"/>
</dbReference>
<proteinExistence type="inferred from homology"/>
<feature type="compositionally biased region" description="Low complexity" evidence="17">
    <location>
        <begin position="806"/>
        <end position="831"/>
    </location>
</feature>
<evidence type="ECO:0000256" key="13">
    <source>
        <dbReference type="ARBA" id="ARBA00023211"/>
    </source>
</evidence>
<keyword evidence="8 16" id="KW-0255">Endonuclease</keyword>
<evidence type="ECO:0000256" key="5">
    <source>
        <dbReference type="ARBA" id="ARBA00022454"/>
    </source>
</evidence>
<evidence type="ECO:0000256" key="11">
    <source>
        <dbReference type="ARBA" id="ARBA00022839"/>
    </source>
</evidence>
<feature type="region of interest" description="Disordered" evidence="17">
    <location>
        <begin position="596"/>
        <end position="624"/>
    </location>
</feature>
<dbReference type="GO" id="GO:0042138">
    <property type="term" value="P:meiotic DNA double-strand break formation"/>
    <property type="evidence" value="ECO:0007669"/>
    <property type="project" value="TreeGrafter"/>
</dbReference>
<feature type="compositionally biased region" description="Acidic residues" evidence="17">
    <location>
        <begin position="782"/>
        <end position="805"/>
    </location>
</feature>
<evidence type="ECO:0000256" key="1">
    <source>
        <dbReference type="ARBA" id="ARBA00001936"/>
    </source>
</evidence>
<dbReference type="FunCoup" id="A0A0D2WNY0">
    <property type="interactions" value="564"/>
</dbReference>
<keyword evidence="13 16" id="KW-0464">Manganese</keyword>
<keyword evidence="6 16" id="KW-0540">Nuclease</keyword>
<protein>
    <submittedName>
        <fullName evidence="19">Double-strand break repair protein MRE11A</fullName>
    </submittedName>
</protein>
<feature type="compositionally biased region" description="Polar residues" evidence="17">
    <location>
        <begin position="106"/>
        <end position="119"/>
    </location>
</feature>
<dbReference type="SUPFAM" id="SSF56300">
    <property type="entry name" value="Metallo-dependent phosphatases"/>
    <property type="match status" value="1"/>
</dbReference>
<evidence type="ECO:0000256" key="6">
    <source>
        <dbReference type="ARBA" id="ARBA00022722"/>
    </source>
</evidence>
<dbReference type="GO" id="GO:0006303">
    <property type="term" value="P:double-strand break repair via nonhomologous end joining"/>
    <property type="evidence" value="ECO:0007669"/>
    <property type="project" value="TreeGrafter"/>
</dbReference>
<dbReference type="Pfam" id="PF04152">
    <property type="entry name" value="Mre11_DNA_bind"/>
    <property type="match status" value="1"/>
</dbReference>
<evidence type="ECO:0000313" key="19">
    <source>
        <dbReference type="EMBL" id="KJE92218.1"/>
    </source>
</evidence>
<dbReference type="InterPro" id="IPR041796">
    <property type="entry name" value="Mre11_N"/>
</dbReference>
<dbReference type="GO" id="GO:0000724">
    <property type="term" value="P:double-strand break repair via homologous recombination"/>
    <property type="evidence" value="ECO:0007669"/>
    <property type="project" value="TreeGrafter"/>
</dbReference>
<dbReference type="OrthoDB" id="30417at2759"/>
<dbReference type="GO" id="GO:0035861">
    <property type="term" value="C:site of double-strand break"/>
    <property type="evidence" value="ECO:0007669"/>
    <property type="project" value="TreeGrafter"/>
</dbReference>
<dbReference type="Gene3D" id="3.30.110.110">
    <property type="entry name" value="Mre11, capping domain"/>
    <property type="match status" value="1"/>
</dbReference>
<organism evidence="19 20">
    <name type="scientific">Capsaspora owczarzaki (strain ATCC 30864)</name>
    <dbReference type="NCBI Taxonomy" id="595528"/>
    <lineage>
        <taxon>Eukaryota</taxon>
        <taxon>Filasterea</taxon>
        <taxon>Capsaspora</taxon>
    </lineage>
</organism>
<dbReference type="GO" id="GO:0030870">
    <property type="term" value="C:Mre11 complex"/>
    <property type="evidence" value="ECO:0007669"/>
    <property type="project" value="InterPro"/>
</dbReference>
<evidence type="ECO:0000256" key="12">
    <source>
        <dbReference type="ARBA" id="ARBA00023204"/>
    </source>
</evidence>
<dbReference type="PANTHER" id="PTHR10139:SF1">
    <property type="entry name" value="DOUBLE-STRAND BREAK REPAIR PROTEIN MRE11"/>
    <property type="match status" value="1"/>
</dbReference>
<evidence type="ECO:0000256" key="17">
    <source>
        <dbReference type="SAM" id="MobiDB-lite"/>
    </source>
</evidence>
<evidence type="ECO:0000259" key="18">
    <source>
        <dbReference type="SMART" id="SM01347"/>
    </source>
</evidence>
<feature type="compositionally biased region" description="Low complexity" evidence="17">
    <location>
        <begin position="146"/>
        <end position="176"/>
    </location>
</feature>
<dbReference type="Pfam" id="PF00149">
    <property type="entry name" value="Metallophos"/>
    <property type="match status" value="1"/>
</dbReference>
<keyword evidence="5" id="KW-0158">Chromosome</keyword>
<feature type="compositionally biased region" description="Acidic residues" evidence="17">
    <location>
        <begin position="836"/>
        <end position="845"/>
    </location>
</feature>
<evidence type="ECO:0000256" key="14">
    <source>
        <dbReference type="ARBA" id="ARBA00023242"/>
    </source>
</evidence>
<feature type="compositionally biased region" description="Low complexity" evidence="17">
    <location>
        <begin position="1"/>
        <end position="19"/>
    </location>
</feature>
<dbReference type="eggNOG" id="KOG2310">
    <property type="taxonomic scope" value="Eukaryota"/>
</dbReference>
<evidence type="ECO:0000256" key="2">
    <source>
        <dbReference type="ARBA" id="ARBA00004123"/>
    </source>
</evidence>
<dbReference type="AlphaFoldDB" id="A0A0D2WNY0"/>
<accession>A0A0D2WNY0</accession>
<comment type="cofactor">
    <cofactor evidence="1">
        <name>Mn(2+)</name>
        <dbReference type="ChEBI" id="CHEBI:29035"/>
    </cofactor>
</comment>
<dbReference type="GO" id="GO:0030145">
    <property type="term" value="F:manganese ion binding"/>
    <property type="evidence" value="ECO:0007669"/>
    <property type="project" value="InterPro"/>
</dbReference>
<dbReference type="InterPro" id="IPR007281">
    <property type="entry name" value="Mre11_DNA-bd"/>
</dbReference>
<dbReference type="GO" id="GO:0097552">
    <property type="term" value="P:mitochondrial double-strand break repair via homologous recombination"/>
    <property type="evidence" value="ECO:0007669"/>
    <property type="project" value="TreeGrafter"/>
</dbReference>
<dbReference type="FunFam" id="3.60.21.10:FF:000011">
    <property type="entry name" value="Double-strand break repair protein"/>
    <property type="match status" value="1"/>
</dbReference>
<dbReference type="CDD" id="cd00840">
    <property type="entry name" value="MPP_Mre11_N"/>
    <property type="match status" value="1"/>
</dbReference>
<feature type="compositionally biased region" description="Basic residues" evidence="17">
    <location>
        <begin position="918"/>
        <end position="929"/>
    </location>
</feature>
<dbReference type="GO" id="GO:0031573">
    <property type="term" value="P:mitotic intra-S DNA damage checkpoint signaling"/>
    <property type="evidence" value="ECO:0007669"/>
    <property type="project" value="TreeGrafter"/>
</dbReference>
<dbReference type="EMBL" id="KE346363">
    <property type="protein sequence ID" value="KJE92218.1"/>
    <property type="molecule type" value="Genomic_DNA"/>
</dbReference>
<feature type="region of interest" description="Disordered" evidence="17">
    <location>
        <begin position="1"/>
        <end position="206"/>
    </location>
</feature>
<feature type="region of interest" description="Disordered" evidence="17">
    <location>
        <begin position="702"/>
        <end position="929"/>
    </location>
</feature>
<feature type="compositionally biased region" description="Low complexity" evidence="17">
    <location>
        <begin position="183"/>
        <end position="195"/>
    </location>
</feature>
<feature type="compositionally biased region" description="Low complexity" evidence="17">
    <location>
        <begin position="62"/>
        <end position="81"/>
    </location>
</feature>
<dbReference type="NCBIfam" id="TIGR00583">
    <property type="entry name" value="mre11"/>
    <property type="match status" value="1"/>
</dbReference>
<feature type="compositionally biased region" description="Basic and acidic residues" evidence="17">
    <location>
        <begin position="606"/>
        <end position="624"/>
    </location>
</feature>
<dbReference type="GO" id="GO:0008296">
    <property type="term" value="F:3'-5'-DNA exonuclease activity"/>
    <property type="evidence" value="ECO:0007669"/>
    <property type="project" value="InterPro"/>
</dbReference>
<keyword evidence="14 16" id="KW-0539">Nucleus</keyword>
<evidence type="ECO:0000256" key="15">
    <source>
        <dbReference type="ARBA" id="ARBA00023254"/>
    </source>
</evidence>
<feature type="compositionally biased region" description="Low complexity" evidence="17">
    <location>
        <begin position="727"/>
        <end position="737"/>
    </location>
</feature>
<sequence>MSSKRSSTASTSASSASGASRRRARVASDSEQDESPMDSGLTESHASGARHATRGGREQTDGGSRAAASSAAFSGGSAHLAGKVKHASKHDDGDDDQAPFNAGQRAVQQARSQESQQANAARHRDKRARQDDSSDGEHPANLNNHGSTAAAAAAAATTSSSTGGIKTSSSQSEKSSGYGGSRSAGRAAEHASANGQAEGDDDDDDDEANIMSILITTDNHIGYLENDPIRGNDSFMTFEEILLLAQEENVDFILLGGDLFHENKPSRNTLHNTIKLLRNYCMGDRPCSVQVLSDPKQNFPSNMGGTVNYLDPNFNIGMPIFTIHGNHDDPASDGLSAMDLLSGINLVNYFGRVKEIDNITVSPVLLQKGQTKLALFGLGAVRDERLHRTFNNKQVQMLRPEEDQDEWFNMFVLHQNRCKHGPTNYIPEVFLDDFLDLVLWGHEHECRIQPEQSTNGFEVIQPGSSIATSLAEGESVRKHVGILRIKKRSYALKTIPLRTVRPFYMQDIVLSEEGLLPSRPDDVVQVLADRVNELIAKCDEEHGNDEIVMKPLIRLRVEYSGGFQMTNIQRFGQQFVERVANPKDLLQFYRRRASHVPGQRGGIPEPDSHADEHDSAARQRSELDASRMQDLVNDILARSKQPLELLSEQDLGTAVHAFVEKDEKEAIRDFVKYALEMTQANLIKAPKDSIQGEEDIMASVRTNRKEHYKSAPRPTTEASDAEDSSDMDSSTSIASSSKRGGRAAGGAGRGAAARGRGTTAATRGTRGRGASTSRRSRASAFSEDDEDEDEKDEPEDELEDDDGDSDSAASTSSRSRRQTSSSTRSRKSATAMKHDDDDDDDDEDEEHSRRPNSSATARSRGAVVTPVARRGGRGGASQTSLATTRAAAAGVVVLSDDEDDEDQKPVGASRPVISKQPRASHARGSGRGR</sequence>
<dbReference type="InterPro" id="IPR029052">
    <property type="entry name" value="Metallo-depent_PP-like"/>
</dbReference>
<name>A0A0D2WNY0_CAPO3</name>
<reference evidence="20" key="1">
    <citation type="submission" date="2011-02" db="EMBL/GenBank/DDBJ databases">
        <title>The Genome Sequence of Capsaspora owczarzaki ATCC 30864.</title>
        <authorList>
            <person name="Russ C."/>
            <person name="Cuomo C."/>
            <person name="Burger G."/>
            <person name="Gray M.W."/>
            <person name="Holland P.W.H."/>
            <person name="King N."/>
            <person name="Lang F.B.F."/>
            <person name="Roger A.J."/>
            <person name="Ruiz-Trillo I."/>
            <person name="Young S.K."/>
            <person name="Zeng Q."/>
            <person name="Gargeya S."/>
            <person name="Alvarado L."/>
            <person name="Berlin A."/>
            <person name="Chapman S.B."/>
            <person name="Chen Z."/>
            <person name="Freedman E."/>
            <person name="Gellesch M."/>
            <person name="Goldberg J."/>
            <person name="Griggs A."/>
            <person name="Gujja S."/>
            <person name="Heilman E."/>
            <person name="Heiman D."/>
            <person name="Howarth C."/>
            <person name="Mehta T."/>
            <person name="Neiman D."/>
            <person name="Pearson M."/>
            <person name="Roberts A."/>
            <person name="Saif S."/>
            <person name="Shea T."/>
            <person name="Shenoy N."/>
            <person name="Sisk P."/>
            <person name="Stolte C."/>
            <person name="Sykes S."/>
            <person name="White J."/>
            <person name="Yandava C."/>
            <person name="Haas B."/>
            <person name="Nusbaum C."/>
            <person name="Birren B."/>
        </authorList>
    </citation>
    <scope>NUCLEOTIDE SEQUENCE</scope>
    <source>
        <strain evidence="20">ATCC 30864</strain>
    </source>
</reference>
<dbReference type="InterPro" id="IPR003701">
    <property type="entry name" value="Mre11"/>
</dbReference>
<dbReference type="PANTHER" id="PTHR10139">
    <property type="entry name" value="DOUBLE-STRAND BREAK REPAIR PROTEIN MRE11"/>
    <property type="match status" value="1"/>
</dbReference>
<keyword evidence="10 16" id="KW-0378">Hydrolase</keyword>
<evidence type="ECO:0000313" key="20">
    <source>
        <dbReference type="Proteomes" id="UP000008743"/>
    </source>
</evidence>
<keyword evidence="9 16" id="KW-0227">DNA damage</keyword>
<keyword evidence="11 16" id="KW-0269">Exonuclease</keyword>
<comment type="subcellular location">
    <subcellularLocation>
        <location evidence="3">Chromosome</location>
    </subcellularLocation>
    <subcellularLocation>
        <location evidence="2">Nucleus</location>
    </subcellularLocation>
</comment>
<dbReference type="InterPro" id="IPR038487">
    <property type="entry name" value="Mre11_capping_dom"/>
</dbReference>
<evidence type="ECO:0000256" key="3">
    <source>
        <dbReference type="ARBA" id="ARBA00004286"/>
    </source>
</evidence>
<feature type="compositionally biased region" description="Low complexity" evidence="17">
    <location>
        <begin position="876"/>
        <end position="889"/>
    </location>
</feature>
<evidence type="ECO:0000256" key="4">
    <source>
        <dbReference type="ARBA" id="ARBA00009028"/>
    </source>
</evidence>
<dbReference type="InterPro" id="IPR004843">
    <property type="entry name" value="Calcineurin-like_PHP"/>
</dbReference>
<feature type="domain" description="Mre11 DNA-binding" evidence="18">
    <location>
        <begin position="490"/>
        <end position="658"/>
    </location>
</feature>